<dbReference type="AlphaFoldDB" id="A0A4C1SNN4"/>
<evidence type="ECO:0000313" key="1">
    <source>
        <dbReference type="EMBL" id="GBP02927.1"/>
    </source>
</evidence>
<keyword evidence="2" id="KW-1185">Reference proteome</keyword>
<sequence length="160" mass="17711">MKAYSRSSAACGGPIYTNAAGAIAVYAWLGEALDCRKRLSNTVYVHLKDLSSMCADAKYENSGYRYTATSLNCSLQQGKEDIYVPNALIYKKEKMHHSPLLKNGCGSSQHKLAQLSILQGTLDYLAHVLVTTVVSSHQLELSQYGRPKIQALRSELKRLR</sequence>
<name>A0A4C1SNN4_EUMVA</name>
<evidence type="ECO:0000313" key="2">
    <source>
        <dbReference type="Proteomes" id="UP000299102"/>
    </source>
</evidence>
<organism evidence="1 2">
    <name type="scientific">Eumeta variegata</name>
    <name type="common">Bagworm moth</name>
    <name type="synonym">Eumeta japonica</name>
    <dbReference type="NCBI Taxonomy" id="151549"/>
    <lineage>
        <taxon>Eukaryota</taxon>
        <taxon>Metazoa</taxon>
        <taxon>Ecdysozoa</taxon>
        <taxon>Arthropoda</taxon>
        <taxon>Hexapoda</taxon>
        <taxon>Insecta</taxon>
        <taxon>Pterygota</taxon>
        <taxon>Neoptera</taxon>
        <taxon>Endopterygota</taxon>
        <taxon>Lepidoptera</taxon>
        <taxon>Glossata</taxon>
        <taxon>Ditrysia</taxon>
        <taxon>Tineoidea</taxon>
        <taxon>Psychidae</taxon>
        <taxon>Oiketicinae</taxon>
        <taxon>Eumeta</taxon>
    </lineage>
</organism>
<dbReference type="EMBL" id="BGZK01003605">
    <property type="protein sequence ID" value="GBP02927.1"/>
    <property type="molecule type" value="Genomic_DNA"/>
</dbReference>
<gene>
    <name evidence="1" type="ORF">EVAR_73145_1</name>
</gene>
<dbReference type="Proteomes" id="UP000299102">
    <property type="component" value="Unassembled WGS sequence"/>
</dbReference>
<protein>
    <submittedName>
        <fullName evidence="1">Uncharacterized protein</fullName>
    </submittedName>
</protein>
<accession>A0A4C1SNN4</accession>
<reference evidence="1 2" key="1">
    <citation type="journal article" date="2019" name="Commun. Biol.">
        <title>The bagworm genome reveals a unique fibroin gene that provides high tensile strength.</title>
        <authorList>
            <person name="Kono N."/>
            <person name="Nakamura H."/>
            <person name="Ohtoshi R."/>
            <person name="Tomita M."/>
            <person name="Numata K."/>
            <person name="Arakawa K."/>
        </authorList>
    </citation>
    <scope>NUCLEOTIDE SEQUENCE [LARGE SCALE GENOMIC DNA]</scope>
</reference>
<comment type="caution">
    <text evidence="1">The sequence shown here is derived from an EMBL/GenBank/DDBJ whole genome shotgun (WGS) entry which is preliminary data.</text>
</comment>
<proteinExistence type="predicted"/>